<dbReference type="Proteomes" id="UP000062833">
    <property type="component" value="Chromosome"/>
</dbReference>
<keyword evidence="7 8" id="KW-0472">Membrane</keyword>
<comment type="similarity">
    <text evidence="2">Belongs to the CPA3 antiporters (TC 2.A.63) subunit F family.</text>
</comment>
<evidence type="ECO:0000256" key="2">
    <source>
        <dbReference type="ARBA" id="ARBA00009212"/>
    </source>
</evidence>
<feature type="transmembrane region" description="Helical" evidence="8">
    <location>
        <begin position="63"/>
        <end position="85"/>
    </location>
</feature>
<dbReference type="KEGG" id="aaq:AOC05_14495"/>
<comment type="subcellular location">
    <subcellularLocation>
        <location evidence="1">Cell membrane</location>
        <topology evidence="1">Multi-pass membrane protein</topology>
    </subcellularLocation>
</comment>
<feature type="transmembrane region" description="Helical" evidence="8">
    <location>
        <begin position="36"/>
        <end position="56"/>
    </location>
</feature>
<dbReference type="EMBL" id="CP012677">
    <property type="protein sequence ID" value="ALE93258.1"/>
    <property type="molecule type" value="Genomic_DNA"/>
</dbReference>
<keyword evidence="5 8" id="KW-0812">Transmembrane</keyword>
<evidence type="ECO:0008006" key="11">
    <source>
        <dbReference type="Google" id="ProtNLM"/>
    </source>
</evidence>
<sequence length="91" mass="9385">MTGLQIVVVMVAVVLSLAAAGTIYRIAAGPSLLDRVIAADVLLAIFGASLATEMALNRHADNLALLVVLSVIGFIGSVTVARFVAHKKEDA</sequence>
<dbReference type="RefSeq" id="WP_062007853.1">
    <property type="nucleotide sequence ID" value="NZ_CP012677.1"/>
</dbReference>
<proteinExistence type="inferred from homology"/>
<dbReference type="PANTHER" id="PTHR34702:SF1">
    <property type="entry name" value="NA(+)_H(+) ANTIPORTER SUBUNIT F"/>
    <property type="match status" value="1"/>
</dbReference>
<dbReference type="InterPro" id="IPR007208">
    <property type="entry name" value="MrpF/PhaF-like"/>
</dbReference>
<keyword evidence="4" id="KW-1003">Cell membrane</keyword>
<dbReference type="GO" id="GO:0005886">
    <property type="term" value="C:plasma membrane"/>
    <property type="evidence" value="ECO:0007669"/>
    <property type="project" value="UniProtKB-SubCell"/>
</dbReference>
<dbReference type="OrthoDB" id="3733837at2"/>
<protein>
    <recommendedName>
        <fullName evidence="11">Cation:proton antiporter</fullName>
    </recommendedName>
</protein>
<dbReference type="Pfam" id="PF04066">
    <property type="entry name" value="MrpF_PhaF"/>
    <property type="match status" value="1"/>
</dbReference>
<evidence type="ECO:0000256" key="1">
    <source>
        <dbReference type="ARBA" id="ARBA00004651"/>
    </source>
</evidence>
<evidence type="ECO:0000256" key="8">
    <source>
        <dbReference type="SAM" id="Phobius"/>
    </source>
</evidence>
<dbReference type="AlphaFoldDB" id="A0A0M4RQF0"/>
<dbReference type="PANTHER" id="PTHR34702">
    <property type="entry name" value="NA(+)/H(+) ANTIPORTER SUBUNIT F1"/>
    <property type="match status" value="1"/>
</dbReference>
<evidence type="ECO:0000256" key="7">
    <source>
        <dbReference type="ARBA" id="ARBA00023136"/>
    </source>
</evidence>
<keyword evidence="10" id="KW-1185">Reference proteome</keyword>
<evidence type="ECO:0000313" key="9">
    <source>
        <dbReference type="EMBL" id="ALE93258.1"/>
    </source>
</evidence>
<evidence type="ECO:0000313" key="10">
    <source>
        <dbReference type="Proteomes" id="UP000062833"/>
    </source>
</evidence>
<keyword evidence="3" id="KW-0813">Transport</keyword>
<reference evidence="10" key="1">
    <citation type="submission" date="2015-09" db="EMBL/GenBank/DDBJ databases">
        <title>Complete genome of Arthrobacter alpinus strain R3.8.</title>
        <authorList>
            <person name="See-Too W.S."/>
            <person name="Chan K.G."/>
        </authorList>
    </citation>
    <scope>NUCLEOTIDE SEQUENCE [LARGE SCALE GENOMIC DNA]</scope>
    <source>
        <strain evidence="10">R3.8</strain>
    </source>
</reference>
<evidence type="ECO:0000256" key="6">
    <source>
        <dbReference type="ARBA" id="ARBA00022989"/>
    </source>
</evidence>
<dbReference type="PATRIC" id="fig|656366.3.peg.3123"/>
<evidence type="ECO:0000256" key="5">
    <source>
        <dbReference type="ARBA" id="ARBA00022692"/>
    </source>
</evidence>
<dbReference type="GO" id="GO:0015385">
    <property type="term" value="F:sodium:proton antiporter activity"/>
    <property type="evidence" value="ECO:0007669"/>
    <property type="project" value="TreeGrafter"/>
</dbReference>
<gene>
    <name evidence="9" type="ORF">AOC05_14495</name>
</gene>
<name>A0A0M4RQF0_9MICC</name>
<organism evidence="9 10">
    <name type="scientific">Arthrobacter alpinus</name>
    <dbReference type="NCBI Taxonomy" id="656366"/>
    <lineage>
        <taxon>Bacteria</taxon>
        <taxon>Bacillati</taxon>
        <taxon>Actinomycetota</taxon>
        <taxon>Actinomycetes</taxon>
        <taxon>Micrococcales</taxon>
        <taxon>Micrococcaceae</taxon>
        <taxon>Arthrobacter</taxon>
    </lineage>
</organism>
<evidence type="ECO:0000256" key="3">
    <source>
        <dbReference type="ARBA" id="ARBA00022448"/>
    </source>
</evidence>
<evidence type="ECO:0000256" key="4">
    <source>
        <dbReference type="ARBA" id="ARBA00022475"/>
    </source>
</evidence>
<accession>A0A0M4RQF0</accession>
<keyword evidence="6 8" id="KW-1133">Transmembrane helix</keyword>